<dbReference type="OrthoDB" id="47179at2759"/>
<comment type="function">
    <text evidence="7">Releases the supercoiling and torsional tension of DNA introduced during the DNA replication and transcription by transiently cleaving and rejoining one strand of the DNA duplex. Introduces a single-strand break via transesterification at the specific target site 5'-[CT]CCTTp site in duplex DNA. The scissile phosphodiester is attacked by the catalytic tyrosine of the enzyme, resulting in the formation of a DNA-(3'-phosphotyrosyl)-enzyme intermediate and the expulsion of a 5'-OH DNA strand. The free DNA strand then undergoes passage around the unbroken strand thus removing DNA supercoils. Finally, in the religation step, the DNA 5'-OH attacks the covalent intermediate to expel the active-site tyrosine and restore the DNA phosphodiester backbone.</text>
</comment>
<dbReference type="Pfam" id="PF01028">
    <property type="entry name" value="Topoisom_I"/>
    <property type="match status" value="1"/>
</dbReference>
<comment type="similarity">
    <text evidence="2 6 7">Belongs to the type IB topoisomerase family.</text>
</comment>
<dbReference type="SMART" id="SM00435">
    <property type="entry name" value="TOPEUc"/>
    <property type="match status" value="1"/>
</dbReference>
<dbReference type="EC" id="5.6.2.1" evidence="7"/>
<dbReference type="PROSITE" id="PS00176">
    <property type="entry name" value="TOPO_IB_1"/>
    <property type="match status" value="1"/>
</dbReference>
<evidence type="ECO:0000256" key="5">
    <source>
        <dbReference type="ARBA" id="ARBA00023235"/>
    </source>
</evidence>
<dbReference type="InterPro" id="IPR018521">
    <property type="entry name" value="TopoIB_AS"/>
</dbReference>
<dbReference type="GO" id="GO:0006260">
    <property type="term" value="P:DNA replication"/>
    <property type="evidence" value="ECO:0007669"/>
    <property type="project" value="TreeGrafter"/>
</dbReference>
<keyword evidence="5 6" id="KW-0413">Isomerase</keyword>
<keyword evidence="12" id="KW-1185">Reference proteome</keyword>
<dbReference type="InterPro" id="IPR048045">
    <property type="entry name" value="Topoisomer_I_DNA-bd"/>
</dbReference>
<feature type="coiled-coil region" evidence="8">
    <location>
        <begin position="631"/>
        <end position="729"/>
    </location>
</feature>
<dbReference type="PRINTS" id="PR00416">
    <property type="entry name" value="EUTPISMRASEI"/>
</dbReference>
<organism evidence="11 12">
    <name type="scientific">[Candida] arabinofermentans NRRL YB-2248</name>
    <dbReference type="NCBI Taxonomy" id="983967"/>
    <lineage>
        <taxon>Eukaryota</taxon>
        <taxon>Fungi</taxon>
        <taxon>Dikarya</taxon>
        <taxon>Ascomycota</taxon>
        <taxon>Saccharomycotina</taxon>
        <taxon>Pichiomycetes</taxon>
        <taxon>Pichiales</taxon>
        <taxon>Pichiaceae</taxon>
        <taxon>Ogataea</taxon>
        <taxon>Ogataea/Candida clade</taxon>
    </lineage>
</organism>
<keyword evidence="3 6" id="KW-0799">Topoisomerase</keyword>
<dbReference type="GO" id="GO:0007059">
    <property type="term" value="P:chromosome segregation"/>
    <property type="evidence" value="ECO:0007669"/>
    <property type="project" value="TreeGrafter"/>
</dbReference>
<dbReference type="InterPro" id="IPR014711">
    <property type="entry name" value="TopoI_cat_a-hlx-sub_euk"/>
</dbReference>
<evidence type="ECO:0000256" key="2">
    <source>
        <dbReference type="ARBA" id="ARBA00006645"/>
    </source>
</evidence>
<feature type="region of interest" description="Disordered" evidence="9">
    <location>
        <begin position="1"/>
        <end position="135"/>
    </location>
</feature>
<dbReference type="FunFam" id="3.90.15.10:FF:000002">
    <property type="entry name" value="DNA topoisomerase I"/>
    <property type="match status" value="1"/>
</dbReference>
<evidence type="ECO:0000313" key="12">
    <source>
        <dbReference type="Proteomes" id="UP000094801"/>
    </source>
</evidence>
<feature type="compositionally biased region" description="Acidic residues" evidence="9">
    <location>
        <begin position="53"/>
        <end position="65"/>
    </location>
</feature>
<feature type="compositionally biased region" description="Basic and acidic residues" evidence="9">
    <location>
        <begin position="98"/>
        <end position="118"/>
    </location>
</feature>
<evidence type="ECO:0000256" key="9">
    <source>
        <dbReference type="SAM" id="MobiDB-lite"/>
    </source>
</evidence>
<dbReference type="GO" id="GO:0005694">
    <property type="term" value="C:chromosome"/>
    <property type="evidence" value="ECO:0007669"/>
    <property type="project" value="InterPro"/>
</dbReference>
<dbReference type="FunFam" id="1.10.10.41:FF:000001">
    <property type="entry name" value="DNA topoisomerase I"/>
    <property type="match status" value="1"/>
</dbReference>
<dbReference type="InterPro" id="IPR013499">
    <property type="entry name" value="TopoI_euk"/>
</dbReference>
<evidence type="ECO:0000256" key="8">
    <source>
        <dbReference type="SAM" id="Coils"/>
    </source>
</evidence>
<evidence type="ECO:0000256" key="3">
    <source>
        <dbReference type="ARBA" id="ARBA00023029"/>
    </source>
</evidence>
<dbReference type="PANTHER" id="PTHR10290">
    <property type="entry name" value="DNA TOPOISOMERASE I"/>
    <property type="match status" value="1"/>
</dbReference>
<dbReference type="InterPro" id="IPR051062">
    <property type="entry name" value="Topoisomerase_IB"/>
</dbReference>
<dbReference type="GO" id="GO:0005730">
    <property type="term" value="C:nucleolus"/>
    <property type="evidence" value="ECO:0007669"/>
    <property type="project" value="TreeGrafter"/>
</dbReference>
<dbReference type="CDD" id="cd00659">
    <property type="entry name" value="Topo_IB_C"/>
    <property type="match status" value="1"/>
</dbReference>
<feature type="active site" description="O-(3'-phospho-DNA)-tyrosine intermediate" evidence="6">
    <location>
        <position position="741"/>
    </location>
</feature>
<dbReference type="InterPro" id="IPR014727">
    <property type="entry name" value="TopoI_cat_a/b-sub_euk"/>
</dbReference>
<dbReference type="PROSITE" id="PS52038">
    <property type="entry name" value="TOPO_IB_2"/>
    <property type="match status" value="1"/>
</dbReference>
<name>A0A1E4T5F7_9ASCO</name>
<dbReference type="GO" id="GO:0006265">
    <property type="term" value="P:DNA topological change"/>
    <property type="evidence" value="ECO:0007669"/>
    <property type="project" value="UniProtKB-UniRule"/>
</dbReference>
<dbReference type="Proteomes" id="UP000094801">
    <property type="component" value="Unassembled WGS sequence"/>
</dbReference>
<dbReference type="GO" id="GO:0003917">
    <property type="term" value="F:DNA topoisomerase type I (single strand cut, ATP-independent) activity"/>
    <property type="evidence" value="ECO:0007669"/>
    <property type="project" value="UniProtKB-UniRule"/>
</dbReference>
<gene>
    <name evidence="11" type="ORF">CANARDRAFT_196014</name>
</gene>
<dbReference type="Pfam" id="PF02919">
    <property type="entry name" value="Topoisom_I_N"/>
    <property type="match status" value="1"/>
</dbReference>
<dbReference type="SUPFAM" id="SSF56349">
    <property type="entry name" value="DNA breaking-rejoining enzymes"/>
    <property type="match status" value="1"/>
</dbReference>
<dbReference type="Gene3D" id="3.90.15.10">
    <property type="entry name" value="Topoisomerase I, Chain A, domain 3"/>
    <property type="match status" value="1"/>
</dbReference>
<dbReference type="Gene3D" id="1.10.10.41">
    <property type="entry name" value="Yeast DNA topoisomerase - domain 1"/>
    <property type="match status" value="1"/>
</dbReference>
<protein>
    <recommendedName>
        <fullName evidence="7">DNA topoisomerase I</fullName>
        <ecNumber evidence="7">5.6.2.1</ecNumber>
    </recommendedName>
    <alternativeName>
        <fullName evidence="7">DNA topoisomerase 1</fullName>
    </alternativeName>
</protein>
<dbReference type="EMBL" id="KV453849">
    <property type="protein sequence ID" value="ODV86989.1"/>
    <property type="molecule type" value="Genomic_DNA"/>
</dbReference>
<proteinExistence type="inferred from homology"/>
<dbReference type="InterPro" id="IPR013500">
    <property type="entry name" value="TopoI_cat_euk"/>
</dbReference>
<sequence>MSSSSDEDIPLSKMARKITSNKSSKLKLEDSSDSEDDRTPLQNSKPTPATSYSEDDDDNDDDDDGPLLKRKRKASSTKSDKKPKVKKVKTKSSSTTAVKKEKSKSATKVKKEEPKEEVSSQVKTEAEAEAEDEDDTYKWWEQQDLDGEIKWESLEHNGVVFPPEYEPLPSNVKLYYDGKPVTLPKEAEEVAGFFAAMLESDHAKNPVFQKNFFSDFLLVLEESGGCKDADIREFSKCDFTKMFQHFEKQREMKKLTTSADKKRLKKEKEEFEEPYKWCLLNGRKEQVGNFRIEPPGLFRGRGAHPKTGKFKRRVQPEDVTLNLSKDAKIPDPPPGHQWGEIRHDNNVAWLAMWRENIANSVKYVRFSQNSSLKGISDFKKFEKARELKKYIDPIRKDYKQKLKSDLMIDRQIATATYLIDVFALRAGGEKSEEEADTVGCCSLRFEHIFLKPPNTVIFDFLGKDSIRFYQEVEVDTQVFKNLRIFKKSPKKPGDDLFDRLDPSILNKFFQSYLTGLTAKVFRTYNASKTMQDQIDLIENEGTVNEKVVKFNAANRAVAILCNHQRTVSKSHETGVQKISDKIEEMMWQKIRFKRMILQLDSKQKKKNPEYFQECQDMSKEEEQMIIERFIANEKEKLIKRHERELEKFKIEKATIKKEDQKDTLQKLKDDHKERLAKHAEASKMYKSELRSRKYDIKPNVTVEKLQQQVEKLSTRIQNTALNLKDKEDNSSVALGTSKMNYIDPRLTVMFSKKFNVPIEKLFTKTLREKFAWAVESADENWRF</sequence>
<dbReference type="InterPro" id="IPR001631">
    <property type="entry name" value="TopoI"/>
</dbReference>
<evidence type="ECO:0000256" key="6">
    <source>
        <dbReference type="PROSITE-ProRule" id="PRU01382"/>
    </source>
</evidence>
<feature type="compositionally biased region" description="Polar residues" evidence="9">
    <location>
        <begin position="40"/>
        <end position="52"/>
    </location>
</feature>
<dbReference type="InterPro" id="IPR025834">
    <property type="entry name" value="TopoI_C_dom"/>
</dbReference>
<dbReference type="InterPro" id="IPR013034">
    <property type="entry name" value="DNA_topo_DNA_db_N_dom1"/>
</dbReference>
<dbReference type="AlphaFoldDB" id="A0A1E4T5F7"/>
<evidence type="ECO:0000256" key="7">
    <source>
        <dbReference type="RuleBase" id="RU365101"/>
    </source>
</evidence>
<dbReference type="SUPFAM" id="SSF56741">
    <property type="entry name" value="Eukaryotic DNA topoisomerase I, N-terminal DNA-binding fragment"/>
    <property type="match status" value="1"/>
</dbReference>
<keyword evidence="4 6" id="KW-0238">DNA-binding</keyword>
<dbReference type="GO" id="GO:0003677">
    <property type="term" value="F:DNA binding"/>
    <property type="evidence" value="ECO:0007669"/>
    <property type="project" value="UniProtKB-UniRule"/>
</dbReference>
<dbReference type="STRING" id="983967.A0A1E4T5F7"/>
<accession>A0A1E4T5F7</accession>
<evidence type="ECO:0000313" key="11">
    <source>
        <dbReference type="EMBL" id="ODV86989.1"/>
    </source>
</evidence>
<reference evidence="12" key="1">
    <citation type="submission" date="2016-04" db="EMBL/GenBank/DDBJ databases">
        <title>Comparative genomics of biotechnologically important yeasts.</title>
        <authorList>
            <consortium name="DOE Joint Genome Institute"/>
            <person name="Riley R."/>
            <person name="Haridas S."/>
            <person name="Wolfe K.H."/>
            <person name="Lopes M.R."/>
            <person name="Hittinger C.T."/>
            <person name="Goker M."/>
            <person name="Salamov A."/>
            <person name="Wisecaver J."/>
            <person name="Long T.M."/>
            <person name="Aerts A.L."/>
            <person name="Barry K."/>
            <person name="Choi C."/>
            <person name="Clum A."/>
            <person name="Coughlan A.Y."/>
            <person name="Deshpande S."/>
            <person name="Douglass A.P."/>
            <person name="Hanson S.J."/>
            <person name="Klenk H.-P."/>
            <person name="Labutti K."/>
            <person name="Lapidus A."/>
            <person name="Lindquist E."/>
            <person name="Lipzen A."/>
            <person name="Meier-Kolthoff J.P."/>
            <person name="Ohm R.A."/>
            <person name="Otillar R.P."/>
            <person name="Pangilinan J."/>
            <person name="Peng Y."/>
            <person name="Rokas A."/>
            <person name="Rosa C.A."/>
            <person name="Scheuner C."/>
            <person name="Sibirny A.A."/>
            <person name="Slot J.C."/>
            <person name="Stielow J.B."/>
            <person name="Sun H."/>
            <person name="Kurtzman C.P."/>
            <person name="Blackwell M."/>
            <person name="Grigoriev I.V."/>
            <person name="Jeffries T.W."/>
        </authorList>
    </citation>
    <scope>NUCLEOTIDE SEQUENCE [LARGE SCALE GENOMIC DNA]</scope>
    <source>
        <strain evidence="12">NRRL YB-2248</strain>
    </source>
</reference>
<evidence type="ECO:0000256" key="4">
    <source>
        <dbReference type="ARBA" id="ARBA00023125"/>
    </source>
</evidence>
<dbReference type="InterPro" id="IPR011010">
    <property type="entry name" value="DNA_brk_join_enz"/>
</dbReference>
<feature type="compositionally biased region" description="Basic residues" evidence="9">
    <location>
        <begin position="68"/>
        <end position="90"/>
    </location>
</feature>
<dbReference type="InterPro" id="IPR008336">
    <property type="entry name" value="TopoI_DNA-bd_euk"/>
</dbReference>
<dbReference type="CDD" id="cd03488">
    <property type="entry name" value="Topoisomer_IB_N_htopoI_like"/>
    <property type="match status" value="1"/>
</dbReference>
<dbReference type="Gene3D" id="1.10.132.10">
    <property type="match status" value="1"/>
</dbReference>
<dbReference type="Gene3D" id="2.170.11.10">
    <property type="entry name" value="DNA Topoisomerase I, domain 2"/>
    <property type="match status" value="1"/>
</dbReference>
<evidence type="ECO:0000256" key="1">
    <source>
        <dbReference type="ARBA" id="ARBA00000213"/>
    </source>
</evidence>
<keyword evidence="8" id="KW-0175">Coiled coil</keyword>
<comment type="catalytic activity">
    <reaction evidence="1 6 7">
        <text>ATP-independent breakage of single-stranded DNA, followed by passage and rejoining.</text>
        <dbReference type="EC" id="5.6.2.1"/>
    </reaction>
</comment>
<dbReference type="InterPro" id="IPR036202">
    <property type="entry name" value="TopoI_DNA-bd_euk_N_sf"/>
</dbReference>
<dbReference type="GO" id="GO:0006338">
    <property type="term" value="P:chromatin remodeling"/>
    <property type="evidence" value="ECO:0007669"/>
    <property type="project" value="UniProtKB-ARBA"/>
</dbReference>
<dbReference type="FunFam" id="2.170.11.10:FF:000001">
    <property type="entry name" value="DNA topoisomerase I"/>
    <property type="match status" value="1"/>
</dbReference>
<dbReference type="InterPro" id="IPR013030">
    <property type="entry name" value="DNA_topo_DNA_db_N_dom2"/>
</dbReference>
<dbReference type="PANTHER" id="PTHR10290:SF3">
    <property type="entry name" value="DNA TOPOISOMERASE 1"/>
    <property type="match status" value="1"/>
</dbReference>
<feature type="domain" description="DNA topoisomerase I eukaryotic-type" evidence="10">
    <location>
        <begin position="297"/>
        <end position="755"/>
    </location>
</feature>
<evidence type="ECO:0000259" key="10">
    <source>
        <dbReference type="SMART" id="SM00435"/>
    </source>
</evidence>
<dbReference type="Pfam" id="PF14370">
    <property type="entry name" value="Topo_C_assoc"/>
    <property type="match status" value="1"/>
</dbReference>